<dbReference type="AlphaFoldDB" id="A0A445A460"/>
<keyword evidence="2" id="KW-1185">Reference proteome</keyword>
<protein>
    <submittedName>
        <fullName evidence="1">Uncharacterized protein</fullName>
    </submittedName>
</protein>
<dbReference type="Gramene" id="arahy.Tifrunner.gnm2.ann2.Ah13g227900.1">
    <property type="protein sequence ID" value="arahy.Tifrunner.gnm2.ann2.Ah13g227900.1-CDS"/>
    <property type="gene ID" value="arahy.Tifrunner.gnm2.ann2.Ah13g227900"/>
</dbReference>
<dbReference type="PANTHER" id="PTHR22774">
    <property type="entry name" value="CHOREIN N-TERMINAL DOMAIN-CONTAINING PROTEIN"/>
    <property type="match status" value="1"/>
</dbReference>
<dbReference type="EMBL" id="SDMP01000013">
    <property type="protein sequence ID" value="RYR21231.1"/>
    <property type="molecule type" value="Genomic_DNA"/>
</dbReference>
<comment type="caution">
    <text evidence="1">The sequence shown here is derived from an EMBL/GenBank/DDBJ whole genome shotgun (WGS) entry which is preliminary data.</text>
</comment>
<dbReference type="OrthoDB" id="1459062at2759"/>
<evidence type="ECO:0000313" key="2">
    <source>
        <dbReference type="Proteomes" id="UP000289738"/>
    </source>
</evidence>
<reference evidence="1 2" key="1">
    <citation type="submission" date="2019-01" db="EMBL/GenBank/DDBJ databases">
        <title>Sequencing of cultivated peanut Arachis hypogaea provides insights into genome evolution and oil improvement.</title>
        <authorList>
            <person name="Chen X."/>
        </authorList>
    </citation>
    <scope>NUCLEOTIDE SEQUENCE [LARGE SCALE GENOMIC DNA]</scope>
    <source>
        <strain evidence="2">cv. Fuhuasheng</strain>
        <tissue evidence="1">Leaves</tissue>
    </source>
</reference>
<dbReference type="InterPro" id="IPR026728">
    <property type="entry name" value="BLTP3A/B"/>
</dbReference>
<sequence length="215" mass="23690">MFAIPQITIKRTVSNSPLGLEFQLDITEVLCPALSEPGLCALLRFMTGLSVCLNRGDVNLKAQASLSEGENDSSLTRITIADLCLSDKFSHLPCTLVQPSMHSVKRESFHVPEFARSFCHPIYPLGEQQWQLIEGTPLICLHSLQIVPSPLPPFFASQTVINCQPLMIHLQEEACLRISFFLADRIVVNSGDILPDSSVNSLFFTLSGQGPVGYF</sequence>
<dbReference type="STRING" id="3818.A0A445A460"/>
<dbReference type="PANTHER" id="PTHR22774:SF11">
    <property type="entry name" value="CHOREIN N-TERMINAL DOMAIN-CONTAINING PROTEIN"/>
    <property type="match status" value="1"/>
</dbReference>
<name>A0A445A460_ARAHY</name>
<accession>A0A445A460</accession>
<proteinExistence type="predicted"/>
<organism evidence="1 2">
    <name type="scientific">Arachis hypogaea</name>
    <name type="common">Peanut</name>
    <dbReference type="NCBI Taxonomy" id="3818"/>
    <lineage>
        <taxon>Eukaryota</taxon>
        <taxon>Viridiplantae</taxon>
        <taxon>Streptophyta</taxon>
        <taxon>Embryophyta</taxon>
        <taxon>Tracheophyta</taxon>
        <taxon>Spermatophyta</taxon>
        <taxon>Magnoliopsida</taxon>
        <taxon>eudicotyledons</taxon>
        <taxon>Gunneridae</taxon>
        <taxon>Pentapetalae</taxon>
        <taxon>rosids</taxon>
        <taxon>fabids</taxon>
        <taxon>Fabales</taxon>
        <taxon>Fabaceae</taxon>
        <taxon>Papilionoideae</taxon>
        <taxon>50 kb inversion clade</taxon>
        <taxon>dalbergioids sensu lato</taxon>
        <taxon>Dalbergieae</taxon>
        <taxon>Pterocarpus clade</taxon>
        <taxon>Arachis</taxon>
    </lineage>
</organism>
<gene>
    <name evidence="1" type="ORF">Ahy_B03g066519</name>
</gene>
<dbReference type="Proteomes" id="UP000289738">
    <property type="component" value="Chromosome B03"/>
</dbReference>
<evidence type="ECO:0000313" key="1">
    <source>
        <dbReference type="EMBL" id="RYR21231.1"/>
    </source>
</evidence>